<reference evidence="2 3" key="1">
    <citation type="journal article" date="2021" name="ISME Commun">
        <title>Automated analysis of genomic sequences facilitates high-throughput and comprehensive description of bacteria.</title>
        <authorList>
            <person name="Hitch T.C.A."/>
        </authorList>
    </citation>
    <scope>NUCLEOTIDE SEQUENCE [LARGE SCALE GENOMIC DNA]</scope>
    <source>
        <strain evidence="2 3">H4_15</strain>
    </source>
</reference>
<dbReference type="EMBL" id="JAOQJR010000003">
    <property type="protein sequence ID" value="MCU6737823.1"/>
    <property type="molecule type" value="Genomic_DNA"/>
</dbReference>
<accession>A0ABT2STY0</accession>
<keyword evidence="3" id="KW-1185">Reference proteome</keyword>
<gene>
    <name evidence="2" type="ORF">OCV55_03905</name>
</gene>
<keyword evidence="1" id="KW-0812">Transmembrane</keyword>
<feature type="transmembrane region" description="Helical" evidence="1">
    <location>
        <begin position="12"/>
        <end position="30"/>
    </location>
</feature>
<name>A0ABT2STY0_9FIRM</name>
<dbReference type="RefSeq" id="WP_147579862.1">
    <property type="nucleotide sequence ID" value="NZ_JAOQJR010000003.1"/>
</dbReference>
<protein>
    <submittedName>
        <fullName evidence="2">DUF4181 domain-containing protein</fullName>
    </submittedName>
</protein>
<sequence>MVKIGQYFDKILDYFLVTVIVVIFGAAGILDIFKIKIISQEVVDIFSLTAFLYALFLKYETEKKLARKFDFSKKNSNYFYKRGELLMSILLFIISVVLSSVLIVKIINCFEISYNGFSFLALTITFHSIYTDKYVVKSNKNVSNFTENTKN</sequence>
<proteinExistence type="predicted"/>
<keyword evidence="1" id="KW-1133">Transmembrane helix</keyword>
<evidence type="ECO:0000313" key="3">
    <source>
        <dbReference type="Proteomes" id="UP001208364"/>
    </source>
</evidence>
<evidence type="ECO:0000313" key="2">
    <source>
        <dbReference type="EMBL" id="MCU6737823.1"/>
    </source>
</evidence>
<feature type="transmembrane region" description="Helical" evidence="1">
    <location>
        <begin position="42"/>
        <end position="59"/>
    </location>
</feature>
<feature type="transmembrane region" description="Helical" evidence="1">
    <location>
        <begin position="112"/>
        <end position="130"/>
    </location>
</feature>
<organism evidence="2 3">
    <name type="scientific">[Clostridium] ammoniilyticum</name>
    <dbReference type="NCBI Taxonomy" id="2981784"/>
    <lineage>
        <taxon>Bacteria</taxon>
        <taxon>Bacillati</taxon>
        <taxon>Bacillota</taxon>
        <taxon>Erysipelotrichia</taxon>
        <taxon>Erysipelotrichales</taxon>
        <taxon>Coprobacillaceae</taxon>
        <taxon>Faecalibacillus</taxon>
    </lineage>
</organism>
<comment type="caution">
    <text evidence="2">The sequence shown here is derived from an EMBL/GenBank/DDBJ whole genome shotgun (WGS) entry which is preliminary data.</text>
</comment>
<keyword evidence="1" id="KW-0472">Membrane</keyword>
<feature type="transmembrane region" description="Helical" evidence="1">
    <location>
        <begin position="85"/>
        <end position="106"/>
    </location>
</feature>
<dbReference type="Proteomes" id="UP001208364">
    <property type="component" value="Unassembled WGS sequence"/>
</dbReference>
<evidence type="ECO:0000256" key="1">
    <source>
        <dbReference type="SAM" id="Phobius"/>
    </source>
</evidence>